<evidence type="ECO:0000313" key="7">
    <source>
        <dbReference type="Proteomes" id="UP000085678"/>
    </source>
</evidence>
<organism evidence="7 8">
    <name type="scientific">Lingula anatina</name>
    <name type="common">Brachiopod</name>
    <name type="synonym">Lingula unguis</name>
    <dbReference type="NCBI Taxonomy" id="7574"/>
    <lineage>
        <taxon>Eukaryota</taxon>
        <taxon>Metazoa</taxon>
        <taxon>Spiralia</taxon>
        <taxon>Lophotrochozoa</taxon>
        <taxon>Brachiopoda</taxon>
        <taxon>Linguliformea</taxon>
        <taxon>Lingulata</taxon>
        <taxon>Lingulida</taxon>
        <taxon>Linguloidea</taxon>
        <taxon>Lingulidae</taxon>
        <taxon>Lingula</taxon>
    </lineage>
</organism>
<dbReference type="PROSITE" id="PS50923">
    <property type="entry name" value="SUSHI"/>
    <property type="match status" value="3"/>
</dbReference>
<dbReference type="PROSITE" id="PS50234">
    <property type="entry name" value="VWFA"/>
    <property type="match status" value="1"/>
</dbReference>
<dbReference type="KEGG" id="lak:106175987"/>
<evidence type="ECO:0000256" key="2">
    <source>
        <dbReference type="ARBA" id="ARBA00023157"/>
    </source>
</evidence>
<feature type="domain" description="HYR" evidence="5">
    <location>
        <begin position="543"/>
        <end position="634"/>
    </location>
</feature>
<feature type="disulfide bond" evidence="3">
    <location>
        <begin position="453"/>
        <end position="480"/>
    </location>
</feature>
<dbReference type="Gene3D" id="2.10.50.10">
    <property type="entry name" value="Tumor Necrosis Factor Receptor, subunit A, domain 2"/>
    <property type="match status" value="2"/>
</dbReference>
<evidence type="ECO:0000256" key="3">
    <source>
        <dbReference type="PROSITE-ProRule" id="PRU00302"/>
    </source>
</evidence>
<dbReference type="Gene3D" id="3.40.50.410">
    <property type="entry name" value="von Willebrand factor, type A domain"/>
    <property type="match status" value="1"/>
</dbReference>
<evidence type="ECO:0000259" key="5">
    <source>
        <dbReference type="PROSITE" id="PS50825"/>
    </source>
</evidence>
<feature type="domain" description="Sushi" evidence="6">
    <location>
        <begin position="483"/>
        <end position="544"/>
    </location>
</feature>
<dbReference type="InterPro" id="IPR035976">
    <property type="entry name" value="Sushi/SCR/CCP_sf"/>
</dbReference>
<evidence type="ECO:0000313" key="8">
    <source>
        <dbReference type="RefSeq" id="XP_013413646.1"/>
    </source>
</evidence>
<dbReference type="PROSITE" id="PS50825">
    <property type="entry name" value="HYR"/>
    <property type="match status" value="2"/>
</dbReference>
<dbReference type="CDD" id="cd01450">
    <property type="entry name" value="vWFA_subfamily_ECM"/>
    <property type="match status" value="1"/>
</dbReference>
<feature type="domain" description="Sushi" evidence="6">
    <location>
        <begin position="355"/>
        <end position="415"/>
    </location>
</feature>
<evidence type="ECO:0000259" key="4">
    <source>
        <dbReference type="PROSITE" id="PS50234"/>
    </source>
</evidence>
<gene>
    <name evidence="8" type="primary">LOC106175987</name>
</gene>
<feature type="domain" description="HYR" evidence="5">
    <location>
        <begin position="635"/>
        <end position="714"/>
    </location>
</feature>
<accession>A0A1S3JU74</accession>
<dbReference type="InterPro" id="IPR036465">
    <property type="entry name" value="vWFA_dom_sf"/>
</dbReference>
<dbReference type="InterPro" id="IPR003410">
    <property type="entry name" value="HYR_dom"/>
</dbReference>
<protein>
    <submittedName>
        <fullName evidence="8">Sushi, von Willebrand factor type A, EGF and pentraxin domain-containing protein 1-like</fullName>
    </submittedName>
</protein>
<sequence>MALKMNIECFRVVAAIVILFYSDRSLCRCSGLSTVQRIGNQILGSMNYASSRAREVVDLMFLVDESGSVSRKDFQSELEFIKNILEHFSVAPQYTQVGIITFGNDAKVHISLDVGSKLDKCEFIKRLGHVGYRGGMTNMQQAFYLAKQNLDRVRSTGRGALQVVFLLSDGHWNNGGDPKLLVDHMKKDNVEFVAVGVGWWQKRILNDLSSSDKNGKKLVYDIKTFKQFRDIARYFHKGQQKFEYKAVLATRCGSKCRTGAYCSCDARGGQEYKCVCNKGYHIKREGQIMKCAKCAQGTYSVSATTEDTCTACQGFTTTANIGSITPNDCICKDGFTNTNTAIGQPIDKTPPCKEVRCQKLTASANSFLKGQCLQKVGSVCQFACNKGFKIRSQNINSIKCQSDGKWNGAVPQCEPISCPNLKGNVVYNADPWSCTNPMGFAHHQIGTVCRSSCHQGYRATGSSTRECKDNGKWSGTDLYCEQILCQPLQNPQNGRFSVQQCTARPTARMTCKVNCNLGYVVQGQASVVCKDDGTWSGAPGHCRDAQGPVINQRTSDITVNAALDSNQAVVNWEQDKPRVTDNSGKAPRVTLYIGGREIKGGGYKHTFKIGETTVKYVFTDDNGNSANFNFKVEVRDVQPPTITCPKVDPVVSADREVDVSWVEPTVKDNSGRPVTVNSNMSPGKFYWGRYKIVYDARDESRNHASCSFALNIGPHQCPDLHTPINGAAGCDTFGLGVFCTLQCQNPYDFDLPAGMTSVPPYYVCGGSGTWTPSTVVPDCTRYQDPNDNLVLTVYYDYECPDPRAQKQIKENAVSIFKGSPFGLICNCNITVDNFRVICGAINASAVRGTPAPPRGKRSVGAPSLRGQNVELLMREMKNALEKSAQTIGLRARYNVHGEVESCPPGQEYKQERNKCAVCVKGYFQNAALKCEKCPKGQYSEEERQVMCVTCPDGESTLTTGSFSRQNCTDSNG</sequence>
<keyword evidence="1" id="KW-0677">Repeat</keyword>
<feature type="domain" description="Sushi" evidence="6">
    <location>
        <begin position="432"/>
        <end position="482"/>
    </location>
</feature>
<dbReference type="Pfam" id="PF00092">
    <property type="entry name" value="VWA"/>
    <property type="match status" value="1"/>
</dbReference>
<keyword evidence="7" id="KW-1185">Reference proteome</keyword>
<dbReference type="Pfam" id="PF07699">
    <property type="entry name" value="Ephrin_rec_like"/>
    <property type="match status" value="1"/>
</dbReference>
<dbReference type="SUPFAM" id="SSF57535">
    <property type="entry name" value="Complement control module/SCR domain"/>
    <property type="match status" value="3"/>
</dbReference>
<dbReference type="SMART" id="SM00032">
    <property type="entry name" value="CCP"/>
    <property type="match status" value="4"/>
</dbReference>
<comment type="caution">
    <text evidence="3">Lacks conserved residue(s) required for the propagation of feature annotation.</text>
</comment>
<feature type="domain" description="VWFA" evidence="4">
    <location>
        <begin position="58"/>
        <end position="235"/>
    </location>
</feature>
<dbReference type="InterPro" id="IPR043555">
    <property type="entry name" value="SRPX-like"/>
</dbReference>
<dbReference type="SMART" id="SM01411">
    <property type="entry name" value="Ephrin_rec_like"/>
    <property type="match status" value="2"/>
</dbReference>
<dbReference type="InParanoid" id="A0A1S3JU74"/>
<dbReference type="Proteomes" id="UP000085678">
    <property type="component" value="Unplaced"/>
</dbReference>
<dbReference type="Gene3D" id="2.10.70.10">
    <property type="entry name" value="Complement Module, domain 1"/>
    <property type="match status" value="3"/>
</dbReference>
<evidence type="ECO:0000259" key="6">
    <source>
        <dbReference type="PROSITE" id="PS50923"/>
    </source>
</evidence>
<dbReference type="Pfam" id="PF02494">
    <property type="entry name" value="HYR"/>
    <property type="match status" value="2"/>
</dbReference>
<dbReference type="PANTHER" id="PTHR46343">
    <property type="entry name" value="HYR DOMAIN-CONTAINING PROTEIN"/>
    <property type="match status" value="1"/>
</dbReference>
<dbReference type="OrthoDB" id="6515930at2759"/>
<name>A0A1S3JU74_LINAN</name>
<dbReference type="STRING" id="7574.A0A1S3JU74"/>
<evidence type="ECO:0000256" key="1">
    <source>
        <dbReference type="ARBA" id="ARBA00022737"/>
    </source>
</evidence>
<dbReference type="InterPro" id="IPR000436">
    <property type="entry name" value="Sushi_SCR_CCP_dom"/>
</dbReference>
<dbReference type="InterPro" id="IPR002035">
    <property type="entry name" value="VWF_A"/>
</dbReference>
<dbReference type="Pfam" id="PF00084">
    <property type="entry name" value="Sushi"/>
    <property type="match status" value="3"/>
</dbReference>
<dbReference type="CDD" id="cd00033">
    <property type="entry name" value="CCP"/>
    <property type="match status" value="3"/>
</dbReference>
<keyword evidence="2 3" id="KW-1015">Disulfide bond</keyword>
<dbReference type="SUPFAM" id="SSF53300">
    <property type="entry name" value="vWA-like"/>
    <property type="match status" value="1"/>
</dbReference>
<keyword evidence="3" id="KW-0768">Sushi</keyword>
<dbReference type="RefSeq" id="XP_013413646.1">
    <property type="nucleotide sequence ID" value="XM_013558192.1"/>
</dbReference>
<feature type="disulfide bond" evidence="3">
    <location>
        <begin position="515"/>
        <end position="542"/>
    </location>
</feature>
<dbReference type="SMART" id="SM00327">
    <property type="entry name" value="VWA"/>
    <property type="match status" value="1"/>
</dbReference>
<dbReference type="PRINTS" id="PR00453">
    <property type="entry name" value="VWFADOMAIN"/>
</dbReference>
<dbReference type="InterPro" id="IPR011641">
    <property type="entry name" value="Tyr-kin_ephrin_A/B_rcpt-like"/>
</dbReference>
<dbReference type="AlphaFoldDB" id="A0A1S3JU74"/>
<dbReference type="GeneID" id="106175987"/>
<reference evidence="8" key="1">
    <citation type="submission" date="2025-08" db="UniProtKB">
        <authorList>
            <consortium name="RefSeq"/>
        </authorList>
    </citation>
    <scope>IDENTIFICATION</scope>
    <source>
        <tissue evidence="8">Gonads</tissue>
    </source>
</reference>
<feature type="disulfide bond" evidence="3">
    <location>
        <begin position="357"/>
        <end position="400"/>
    </location>
</feature>
<proteinExistence type="predicted"/>
<dbReference type="PANTHER" id="PTHR46343:SF2">
    <property type="entry name" value="SUSHI_VON WILLEBRAND FACTOR TYPE A_EGF_PENTRAXIN DOMAIN-CONTAINING 1"/>
    <property type="match status" value="1"/>
</dbReference>